<evidence type="ECO:0000256" key="2">
    <source>
        <dbReference type="ARBA" id="ARBA00022801"/>
    </source>
</evidence>
<keyword evidence="4" id="KW-0067">ATP-binding</keyword>
<evidence type="ECO:0000256" key="4">
    <source>
        <dbReference type="ARBA" id="ARBA00022840"/>
    </source>
</evidence>
<feature type="region of interest" description="Disordered" evidence="5">
    <location>
        <begin position="230"/>
        <end position="254"/>
    </location>
</feature>
<dbReference type="SUPFAM" id="SSF52540">
    <property type="entry name" value="P-loop containing nucleoside triphosphate hydrolases"/>
    <property type="match status" value="1"/>
</dbReference>
<dbReference type="PANTHER" id="PTHR43788">
    <property type="entry name" value="DNA2/NAM7 HELICASE FAMILY MEMBER"/>
    <property type="match status" value="1"/>
</dbReference>
<accession>U6M4P9</accession>
<keyword evidence="3" id="KW-0347">Helicase</keyword>
<dbReference type="GO" id="GO:0016787">
    <property type="term" value="F:hydrolase activity"/>
    <property type="evidence" value="ECO:0007669"/>
    <property type="project" value="UniProtKB-KW"/>
</dbReference>
<feature type="domain" description="DNA2/NAM7 helicase-like C-terminal" evidence="6">
    <location>
        <begin position="1292"/>
        <end position="1434"/>
    </location>
</feature>
<reference evidence="7" key="1">
    <citation type="submission" date="2013-10" db="EMBL/GenBank/DDBJ databases">
        <title>Genomic analysis of the causative agents of coccidiosis in chickens.</title>
        <authorList>
            <person name="Reid A.J."/>
            <person name="Blake D."/>
            <person name="Billington K."/>
            <person name="Browne H."/>
            <person name="Dunn M."/>
            <person name="Hung S."/>
            <person name="Kawahara F."/>
            <person name="Miranda-Saavedra D."/>
            <person name="Mourier T."/>
            <person name="Nagra H."/>
            <person name="Otto T.D."/>
            <person name="Rawlings N."/>
            <person name="Sanchez A."/>
            <person name="Sanders M."/>
            <person name="Subramaniam C."/>
            <person name="Tay Y."/>
            <person name="Dear P."/>
            <person name="Doerig C."/>
            <person name="Gruber A."/>
            <person name="Parkinson J."/>
            <person name="Shirley M."/>
            <person name="Wan K.L."/>
            <person name="Berriman M."/>
            <person name="Tomley F."/>
            <person name="Pain A."/>
        </authorList>
    </citation>
    <scope>NUCLEOTIDE SEQUENCE [LARGE SCALE GENOMIC DNA]</scope>
    <source>
        <strain evidence="7">Weybridge</strain>
    </source>
</reference>
<dbReference type="InterPro" id="IPR041679">
    <property type="entry name" value="DNA2/NAM7-like_C"/>
</dbReference>
<dbReference type="GO" id="GO:0004386">
    <property type="term" value="F:helicase activity"/>
    <property type="evidence" value="ECO:0007669"/>
    <property type="project" value="UniProtKB-KW"/>
</dbReference>
<evidence type="ECO:0000259" key="6">
    <source>
        <dbReference type="Pfam" id="PF13087"/>
    </source>
</evidence>
<sequence>MKVTETAATARARSSPCHPVVYGGLSTIQGFKLDICSNSPARSARVNTYLKWSQEFHHKQQKREYQVHPEELQGKQHQCVQAISEATIGVSRTRSNGTGNNRDGDGARRVGSSCKNLSGCCHVLEAEIASEAAAVISSATDVDTDRLCPSARQNEVFRQGQGPSTVAALPTRARRSSLAAASDGHTRCVTSQGVPATVSSRTTTKCALVASSGCTAPSRVEPASARVTAASSGASQLRQVDVPKPSSASPIGTPDAAAVDNGDVAVVPACSSCSLTSASIWKRWQALLCETDPQRLEELLLKFPPICKKHMKKIGTSGRKEFVVSFRQLLRLLETAALHPHATEASVSVLRQRVRLGLEEHAAGLGTATGPAGTSGHSAVVSYVNSVAAEDVARRLAYVEGGLAMLALEKGAQLMQSLRDFDCADSFLLEATGQGAPPRVGCAAPRWTFKAIDGPQHAPPSRQKSFWQQLESGSLLILKPVDEVCCVALGTVDDAAAVEFTSAVSALLAKELQLLHGDSFDFSCVTEQAAAAAAESASALMVSRSDVSGTMSVYTSGGQSLKQMQQLTVPQSLQKLLKNGGGKYRIRCVVCGRTLLVSADELLRSPMNCPDCETSSEAIKATVTKTACWRAQTCGTSFVNESSVDNSPSLISNVQQQQELEHVLKQLETATSWRANRFALASPAFIASVCSSSRLPNIKVRVHPFPESAHGDCGSCDDINAPAADAAGPALFRQNSTKPKREHLRSEGFSLSPGARFWAMPVSFIAAVHARQVEALAQLAESASMQLLLEGTRAVASAREEEKAPSAAYPRGNRILEVLTATEGQDTHESVQVSRGPPSPASSCSAGGAQVATSLSGIGLSGVSGSAAAHISEVQGMASETSLSFLTPRQREAVSAATTQGTRIVTIEGRPTKFINSGMQLAPKALQRIYWNSFVAYSVGPPGTGKTAVAASIVREWLSACVQTIRLSDEEAVLEALQASSPPHRGHRLAKLKLQPRRVLVDESSQLTGLGALVNGAEKVVLIGDERQLPPASALAASASPRSLFSALKGGACKSVLLNLQFRMPPLLAAFISSHFYEGQLLTHPSRTCNLSVDGFPLPSNQAEKSQQQFQRRPEGVDLTPLVESPQHAVAASNISRVASQCSVGPRSIFGKMASLHCKYSFGGNQTVAIKSLETSQDKYRFPWPDGSEGDKDLAKRLLEQLGVQGKSSEHSAPPFHWVQELHASPWPDVLPILFLDTSPWASRPCRMLAKVALPSSAPGGTAETFDPSGTAGLTRSADGCKTLLKSLPAEQRVKSSLQNPLEAFMVYKCVQVLLSCGTSKKDIAVLTPYQAQAQLLSRVLHPVEREHNSRGSVKRSSRLSFVQPAFDVLDERCRPHPQVFTVDGFQGHEREYIILSTVKASRKNLREFFLFDPRRINVALSRASRGLIIVGNAHALADASPTWNSFLLFLRTLGAALPLDHPSLRTSLTKGLLLPRPKASQRLKQDLPRDVNPSKRVINWEW</sequence>
<dbReference type="PANTHER" id="PTHR43788:SF16">
    <property type="entry name" value="HELICASE WITH ZINC FINGER 2"/>
    <property type="match status" value="1"/>
</dbReference>
<reference evidence="7" key="2">
    <citation type="submission" date="2013-10" db="EMBL/GenBank/DDBJ databases">
        <authorList>
            <person name="Aslett M."/>
        </authorList>
    </citation>
    <scope>NUCLEOTIDE SEQUENCE [LARGE SCALE GENOMIC DNA]</scope>
    <source>
        <strain evidence="7">Weybridge</strain>
    </source>
</reference>
<organism evidence="7 8">
    <name type="scientific">Eimeria maxima</name>
    <name type="common">Coccidian parasite</name>
    <dbReference type="NCBI Taxonomy" id="5804"/>
    <lineage>
        <taxon>Eukaryota</taxon>
        <taxon>Sar</taxon>
        <taxon>Alveolata</taxon>
        <taxon>Apicomplexa</taxon>
        <taxon>Conoidasida</taxon>
        <taxon>Coccidia</taxon>
        <taxon>Eucoccidiorida</taxon>
        <taxon>Eimeriorina</taxon>
        <taxon>Eimeriidae</taxon>
        <taxon>Eimeria</taxon>
    </lineage>
</organism>
<dbReference type="EMBL" id="HG719032">
    <property type="protein sequence ID" value="CDJ56645.1"/>
    <property type="molecule type" value="Genomic_DNA"/>
</dbReference>
<dbReference type="InterPro" id="IPR050534">
    <property type="entry name" value="Coronavir_polyprotein_1ab"/>
</dbReference>
<dbReference type="InterPro" id="IPR047187">
    <property type="entry name" value="SF1_C_Upf1"/>
</dbReference>
<dbReference type="Gene3D" id="3.40.50.300">
    <property type="entry name" value="P-loop containing nucleotide triphosphate hydrolases"/>
    <property type="match status" value="2"/>
</dbReference>
<name>U6M4P9_EIMMA</name>
<dbReference type="OrthoDB" id="2285229at2759"/>
<evidence type="ECO:0000256" key="1">
    <source>
        <dbReference type="ARBA" id="ARBA00022741"/>
    </source>
</evidence>
<proteinExistence type="predicted"/>
<dbReference type="InterPro" id="IPR027417">
    <property type="entry name" value="P-loop_NTPase"/>
</dbReference>
<protein>
    <submittedName>
        <fullName evidence="7">MGC80941 protein, related</fullName>
    </submittedName>
</protein>
<keyword evidence="1" id="KW-0547">Nucleotide-binding</keyword>
<dbReference type="Proteomes" id="UP000030763">
    <property type="component" value="Unassembled WGS sequence"/>
</dbReference>
<dbReference type="GeneID" id="25334375"/>
<keyword evidence="2" id="KW-0378">Hydrolase</keyword>
<evidence type="ECO:0000313" key="7">
    <source>
        <dbReference type="EMBL" id="CDJ56645.1"/>
    </source>
</evidence>
<dbReference type="GO" id="GO:0005524">
    <property type="term" value="F:ATP binding"/>
    <property type="evidence" value="ECO:0007669"/>
    <property type="project" value="UniProtKB-KW"/>
</dbReference>
<dbReference type="RefSeq" id="XP_013333296.1">
    <property type="nucleotide sequence ID" value="XM_013477842.1"/>
</dbReference>
<keyword evidence="8" id="KW-1185">Reference proteome</keyword>
<dbReference type="VEuPathDB" id="ToxoDB:EMWEY_00003890"/>
<dbReference type="Pfam" id="PF13087">
    <property type="entry name" value="AAA_12"/>
    <property type="match status" value="1"/>
</dbReference>
<dbReference type="OMA" id="GFQGHER"/>
<evidence type="ECO:0000313" key="8">
    <source>
        <dbReference type="Proteomes" id="UP000030763"/>
    </source>
</evidence>
<dbReference type="CDD" id="cd18808">
    <property type="entry name" value="SF1_C_Upf1"/>
    <property type="match status" value="1"/>
</dbReference>
<gene>
    <name evidence="7" type="ORF">EMWEY_00003890</name>
</gene>
<feature type="region of interest" description="Disordered" evidence="5">
    <location>
        <begin position="823"/>
        <end position="847"/>
    </location>
</feature>
<evidence type="ECO:0000256" key="5">
    <source>
        <dbReference type="SAM" id="MobiDB-lite"/>
    </source>
</evidence>
<evidence type="ECO:0000256" key="3">
    <source>
        <dbReference type="ARBA" id="ARBA00022806"/>
    </source>
</evidence>